<evidence type="ECO:0000256" key="7">
    <source>
        <dbReference type="SAM" id="MobiDB-lite"/>
    </source>
</evidence>
<feature type="transmembrane region" description="Helical" evidence="8">
    <location>
        <begin position="488"/>
        <end position="507"/>
    </location>
</feature>
<evidence type="ECO:0000313" key="10">
    <source>
        <dbReference type="Proteomes" id="UP000799441"/>
    </source>
</evidence>
<feature type="transmembrane region" description="Helical" evidence="8">
    <location>
        <begin position="570"/>
        <end position="587"/>
    </location>
</feature>
<comment type="subcellular location">
    <subcellularLocation>
        <location evidence="1">Membrane</location>
        <topology evidence="1">Multi-pass membrane protein</topology>
    </subcellularLocation>
</comment>
<comment type="similarity">
    <text evidence="2">Belongs to the major facilitator superfamily.</text>
</comment>
<feature type="transmembrane region" description="Helical" evidence="8">
    <location>
        <begin position="323"/>
        <end position="343"/>
    </location>
</feature>
<feature type="transmembrane region" description="Helical" evidence="8">
    <location>
        <begin position="239"/>
        <end position="262"/>
    </location>
</feature>
<feature type="transmembrane region" description="Helical" evidence="8">
    <location>
        <begin position="151"/>
        <end position="169"/>
    </location>
</feature>
<dbReference type="Proteomes" id="UP000799441">
    <property type="component" value="Unassembled WGS sequence"/>
</dbReference>
<feature type="transmembrane region" description="Helical" evidence="8">
    <location>
        <begin position="429"/>
        <end position="449"/>
    </location>
</feature>
<dbReference type="PANTHER" id="PTHR23501:SF107">
    <property type="entry name" value="TRANSPORTER, PUTATIVE (AFU_ORTHOLOGUE AFUA_7G04730)-RELATED"/>
    <property type="match status" value="1"/>
</dbReference>
<sequence length="602" mass="66314">MRVFDQLRGRKNSPLTEGPFSVDADEKVHGSDTQGSSSDSDTLSLEAQNAKEVQEHPDEISKNADLGVQKAEAVALVWSRKAVIATYAWIWVCFFMLAFQSSVMSYSTFEAYSAFSSAPAYTTASILGNIIGGVLKLPIAKMINIWGRAEGFFFFFVIYLVGIVILASTNGPDGYAAGYVLYWIGYDALYLIMQIFIADTSGLRNRAWAFAFVNTPFICTAFTGPLAAQSYLSMTTWRWAVGSFAIIQPVVFLPLGIVFIFFQNKARKQGLFVREPSGRTTMQSVLHYIHEFDVIGAVLLMAAFVIFLLPFSLATYGRATYDSATFIAMVVVGILLFPVFAVWERFFARTAFVRWELFKQRTILGACILSVVLYFSFYSWDLNFYSFVKVVYALSVSDAGYMTQIYNVGSCFWGVVFGVWVYYTKHFKYACLCFGLPLMMLGAGLTIHFRESSQGIGYLVMCQIFIAFAGGTLVIGEDMAIMASSDRAGIAMALAILSLSASVGGAIGDAVSGSIFSATWQSSFLTRISDPTLASQLYLGGYLEQENYAPGTPTRDAIDYAWGQVEKWCGVSATAVLALAIPAIAMWKNYSVDKKQNKGTVL</sequence>
<feature type="region of interest" description="Disordered" evidence="7">
    <location>
        <begin position="1"/>
        <end position="44"/>
    </location>
</feature>
<dbReference type="GO" id="GO:0022857">
    <property type="term" value="F:transmembrane transporter activity"/>
    <property type="evidence" value="ECO:0007669"/>
    <property type="project" value="TreeGrafter"/>
</dbReference>
<gene>
    <name evidence="9" type="ORF">K431DRAFT_101985</name>
</gene>
<evidence type="ECO:0000256" key="1">
    <source>
        <dbReference type="ARBA" id="ARBA00004141"/>
    </source>
</evidence>
<feature type="transmembrane region" description="Helical" evidence="8">
    <location>
        <begin position="363"/>
        <end position="380"/>
    </location>
</feature>
<evidence type="ECO:0000256" key="8">
    <source>
        <dbReference type="SAM" id="Phobius"/>
    </source>
</evidence>
<feature type="compositionally biased region" description="Low complexity" evidence="7">
    <location>
        <begin position="31"/>
        <end position="44"/>
    </location>
</feature>
<keyword evidence="3" id="KW-0813">Transport</keyword>
<feature type="transmembrane region" description="Helical" evidence="8">
    <location>
        <begin position="400"/>
        <end position="422"/>
    </location>
</feature>
<dbReference type="EMBL" id="MU003804">
    <property type="protein sequence ID" value="KAF2720001.1"/>
    <property type="molecule type" value="Genomic_DNA"/>
</dbReference>
<protein>
    <submittedName>
        <fullName evidence="9">Siderochrome-iron transporter</fullName>
    </submittedName>
</protein>
<feature type="transmembrane region" description="Helical" evidence="8">
    <location>
        <begin position="120"/>
        <end position="139"/>
    </location>
</feature>
<dbReference type="SUPFAM" id="SSF103473">
    <property type="entry name" value="MFS general substrate transporter"/>
    <property type="match status" value="1"/>
</dbReference>
<keyword evidence="10" id="KW-1185">Reference proteome</keyword>
<evidence type="ECO:0000256" key="3">
    <source>
        <dbReference type="ARBA" id="ARBA00022448"/>
    </source>
</evidence>
<dbReference type="FunFam" id="1.20.1250.20:FF:000284">
    <property type="entry name" value="Siderophore iron transporter mirB"/>
    <property type="match status" value="1"/>
</dbReference>
<dbReference type="Gene3D" id="1.20.1250.20">
    <property type="entry name" value="MFS general substrate transporter like domains"/>
    <property type="match status" value="2"/>
</dbReference>
<feature type="transmembrane region" description="Helical" evidence="8">
    <location>
        <begin position="208"/>
        <end position="227"/>
    </location>
</feature>
<keyword evidence="5 8" id="KW-1133">Transmembrane helix</keyword>
<feature type="transmembrane region" description="Helical" evidence="8">
    <location>
        <begin position="175"/>
        <end position="196"/>
    </location>
</feature>
<dbReference type="GO" id="GO:0005886">
    <property type="term" value="C:plasma membrane"/>
    <property type="evidence" value="ECO:0007669"/>
    <property type="project" value="TreeGrafter"/>
</dbReference>
<dbReference type="OrthoDB" id="4078873at2759"/>
<feature type="transmembrane region" description="Helical" evidence="8">
    <location>
        <begin position="292"/>
        <end position="311"/>
    </location>
</feature>
<evidence type="ECO:0000256" key="6">
    <source>
        <dbReference type="ARBA" id="ARBA00023136"/>
    </source>
</evidence>
<feature type="transmembrane region" description="Helical" evidence="8">
    <location>
        <begin position="455"/>
        <end position="476"/>
    </location>
</feature>
<comment type="caution">
    <text evidence="9">The sequence shown here is derived from an EMBL/GenBank/DDBJ whole genome shotgun (WGS) entry which is preliminary data.</text>
</comment>
<dbReference type="PANTHER" id="PTHR23501">
    <property type="entry name" value="MAJOR FACILITATOR SUPERFAMILY"/>
    <property type="match status" value="1"/>
</dbReference>
<accession>A0A9P4UP17</accession>
<evidence type="ECO:0000256" key="4">
    <source>
        <dbReference type="ARBA" id="ARBA00022692"/>
    </source>
</evidence>
<evidence type="ECO:0000256" key="2">
    <source>
        <dbReference type="ARBA" id="ARBA00008335"/>
    </source>
</evidence>
<keyword evidence="6 8" id="KW-0472">Membrane</keyword>
<evidence type="ECO:0000256" key="5">
    <source>
        <dbReference type="ARBA" id="ARBA00022989"/>
    </source>
</evidence>
<proteinExistence type="inferred from homology"/>
<dbReference type="AlphaFoldDB" id="A0A9P4UP17"/>
<keyword evidence="4 8" id="KW-0812">Transmembrane</keyword>
<organism evidence="9 10">
    <name type="scientific">Polychaeton citri CBS 116435</name>
    <dbReference type="NCBI Taxonomy" id="1314669"/>
    <lineage>
        <taxon>Eukaryota</taxon>
        <taxon>Fungi</taxon>
        <taxon>Dikarya</taxon>
        <taxon>Ascomycota</taxon>
        <taxon>Pezizomycotina</taxon>
        <taxon>Dothideomycetes</taxon>
        <taxon>Dothideomycetidae</taxon>
        <taxon>Capnodiales</taxon>
        <taxon>Capnodiaceae</taxon>
        <taxon>Polychaeton</taxon>
    </lineage>
</organism>
<dbReference type="InterPro" id="IPR036259">
    <property type="entry name" value="MFS_trans_sf"/>
</dbReference>
<evidence type="ECO:0000313" key="9">
    <source>
        <dbReference type="EMBL" id="KAF2720001.1"/>
    </source>
</evidence>
<reference evidence="9" key="1">
    <citation type="journal article" date="2020" name="Stud. Mycol.">
        <title>101 Dothideomycetes genomes: a test case for predicting lifestyles and emergence of pathogens.</title>
        <authorList>
            <person name="Haridas S."/>
            <person name="Albert R."/>
            <person name="Binder M."/>
            <person name="Bloem J."/>
            <person name="Labutti K."/>
            <person name="Salamov A."/>
            <person name="Andreopoulos B."/>
            <person name="Baker S."/>
            <person name="Barry K."/>
            <person name="Bills G."/>
            <person name="Bluhm B."/>
            <person name="Cannon C."/>
            <person name="Castanera R."/>
            <person name="Culley D."/>
            <person name="Daum C."/>
            <person name="Ezra D."/>
            <person name="Gonzalez J."/>
            <person name="Henrissat B."/>
            <person name="Kuo A."/>
            <person name="Liang C."/>
            <person name="Lipzen A."/>
            <person name="Lutzoni F."/>
            <person name="Magnuson J."/>
            <person name="Mondo S."/>
            <person name="Nolan M."/>
            <person name="Ohm R."/>
            <person name="Pangilinan J."/>
            <person name="Park H.-J."/>
            <person name="Ramirez L."/>
            <person name="Alfaro M."/>
            <person name="Sun H."/>
            <person name="Tritt A."/>
            <person name="Yoshinaga Y."/>
            <person name="Zwiers L.-H."/>
            <person name="Turgeon B."/>
            <person name="Goodwin S."/>
            <person name="Spatafora J."/>
            <person name="Crous P."/>
            <person name="Grigoriev I."/>
        </authorList>
    </citation>
    <scope>NUCLEOTIDE SEQUENCE</scope>
    <source>
        <strain evidence="9">CBS 116435</strain>
    </source>
</reference>
<feature type="transmembrane region" description="Helical" evidence="8">
    <location>
        <begin position="82"/>
        <end position="100"/>
    </location>
</feature>
<name>A0A9P4UP17_9PEZI</name>